<organism evidence="1 3">
    <name type="scientific">Acetobacter cibinongensis</name>
    <dbReference type="NCBI Taxonomy" id="146475"/>
    <lineage>
        <taxon>Bacteria</taxon>
        <taxon>Pseudomonadati</taxon>
        <taxon>Pseudomonadota</taxon>
        <taxon>Alphaproteobacteria</taxon>
        <taxon>Acetobacterales</taxon>
        <taxon>Acetobacteraceae</taxon>
        <taxon>Acetobacter</taxon>
    </lineage>
</organism>
<sequence>MVSASSLEDRVKAEDPDRALCAQFLPRGMREDVFILLAFHNEVTRALAPARSSAVVGPMAGYVRLQWWRDVLEGTRPPEHEIAPLMLGALERGVFQYSTVLGILDARETELAPEQDVTHWSGMMLKGSGGLQRAVGEALAVQDPTLLDRLSACGAAYGAGAMLRHWPVLQKSGRYIFPGSPEGLQNVAKTWLEQSDNTQSVPRPYQVAFLPAVLARRDVGRGIQSAGMARGVMDRLAVMAAGLKA</sequence>
<evidence type="ECO:0000313" key="4">
    <source>
        <dbReference type="Proteomes" id="UP000321891"/>
    </source>
</evidence>
<proteinExistence type="predicted"/>
<dbReference type="EMBL" id="BJVU01000004">
    <property type="protein sequence ID" value="GEL58701.1"/>
    <property type="molecule type" value="Genomic_DNA"/>
</dbReference>
<evidence type="ECO:0000313" key="3">
    <source>
        <dbReference type="Proteomes" id="UP000032671"/>
    </source>
</evidence>
<name>A0A0D6N4N2_9PROT</name>
<comment type="caution">
    <text evidence="1">The sequence shown here is derived from an EMBL/GenBank/DDBJ whole genome shotgun (WGS) entry which is preliminary data.</text>
</comment>
<dbReference type="STRING" id="1231339.Abci_016_016"/>
<reference evidence="2 4" key="2">
    <citation type="submission" date="2019-07" db="EMBL/GenBank/DDBJ databases">
        <title>Whole genome shotgun sequence of Acetobacter cibinongensis NBRC 16605.</title>
        <authorList>
            <person name="Hosoyama A."/>
            <person name="Uohara A."/>
            <person name="Ohji S."/>
            <person name="Ichikawa N."/>
        </authorList>
    </citation>
    <scope>NUCLEOTIDE SEQUENCE [LARGE SCALE GENOMIC DNA]</scope>
    <source>
        <strain evidence="2 4">NBRC 16605</strain>
    </source>
</reference>
<dbReference type="RefSeq" id="WP_048838735.1">
    <property type="nucleotide sequence ID" value="NZ_BAMV01000016.1"/>
</dbReference>
<dbReference type="Gene3D" id="1.10.600.10">
    <property type="entry name" value="Farnesyl Diphosphate Synthase"/>
    <property type="match status" value="1"/>
</dbReference>
<dbReference type="AlphaFoldDB" id="A0A0D6N4N2"/>
<accession>A0A0D6N4N2</accession>
<dbReference type="SUPFAM" id="SSF48576">
    <property type="entry name" value="Terpenoid synthases"/>
    <property type="match status" value="1"/>
</dbReference>
<gene>
    <name evidence="1" type="ORF">Abci_016_016</name>
    <name evidence="2" type="ORF">ACI01nite_13030</name>
</gene>
<protein>
    <submittedName>
        <fullName evidence="2">Phytoene synthase</fullName>
    </submittedName>
    <submittedName>
        <fullName evidence="1">Phytoene/squalene synthase</fullName>
    </submittedName>
</protein>
<keyword evidence="4" id="KW-1185">Reference proteome</keyword>
<dbReference type="InterPro" id="IPR008949">
    <property type="entry name" value="Isoprenoid_synthase_dom_sf"/>
</dbReference>
<dbReference type="Pfam" id="PF00494">
    <property type="entry name" value="SQS_PSY"/>
    <property type="match status" value="1"/>
</dbReference>
<evidence type="ECO:0000313" key="2">
    <source>
        <dbReference type="EMBL" id="GEL58701.1"/>
    </source>
</evidence>
<dbReference type="Proteomes" id="UP000032671">
    <property type="component" value="Unassembled WGS sequence"/>
</dbReference>
<accession>A0A6N3SN07</accession>
<dbReference type="InterPro" id="IPR002060">
    <property type="entry name" value="Squ/phyt_synthse"/>
</dbReference>
<evidence type="ECO:0000313" key="1">
    <source>
        <dbReference type="EMBL" id="GAN60670.1"/>
    </source>
</evidence>
<dbReference type="EMBL" id="BAMV01000016">
    <property type="protein sequence ID" value="GAN60670.1"/>
    <property type="molecule type" value="Genomic_DNA"/>
</dbReference>
<dbReference type="Proteomes" id="UP000321891">
    <property type="component" value="Unassembled WGS sequence"/>
</dbReference>
<reference evidence="1 3" key="1">
    <citation type="submission" date="2012-11" db="EMBL/GenBank/DDBJ databases">
        <title>Whole genome sequence of Acetobacter cibinongensis 4H-1.</title>
        <authorList>
            <person name="Azuma Y."/>
            <person name="Higashiura N."/>
            <person name="Hirakawa H."/>
            <person name="Matsushita K."/>
        </authorList>
    </citation>
    <scope>NUCLEOTIDE SEQUENCE [LARGE SCALE GENOMIC DNA]</scope>
    <source>
        <strain evidence="1 3">4H-1</strain>
    </source>
</reference>